<keyword evidence="1" id="KW-0812">Transmembrane</keyword>
<keyword evidence="3" id="KW-1185">Reference proteome</keyword>
<evidence type="ECO:0000313" key="2">
    <source>
        <dbReference type="EMBL" id="PZX43254.1"/>
    </source>
</evidence>
<protein>
    <submittedName>
        <fullName evidence="2">Uncharacterized protein</fullName>
    </submittedName>
</protein>
<evidence type="ECO:0000256" key="1">
    <source>
        <dbReference type="SAM" id="Phobius"/>
    </source>
</evidence>
<feature type="transmembrane region" description="Helical" evidence="1">
    <location>
        <begin position="12"/>
        <end position="33"/>
    </location>
</feature>
<name>A0ABX5PZU2_9FLAO</name>
<dbReference type="EMBL" id="QKZR01000001">
    <property type="protein sequence ID" value="PZX43254.1"/>
    <property type="molecule type" value="Genomic_DNA"/>
</dbReference>
<gene>
    <name evidence="2" type="ORF">LX97_00254</name>
</gene>
<comment type="caution">
    <text evidence="2">The sequence shown here is derived from an EMBL/GenBank/DDBJ whole genome shotgun (WGS) entry which is preliminary data.</text>
</comment>
<keyword evidence="1" id="KW-1133">Transmembrane helix</keyword>
<dbReference type="Proteomes" id="UP000248584">
    <property type="component" value="Unassembled WGS sequence"/>
</dbReference>
<feature type="transmembrane region" description="Helical" evidence="1">
    <location>
        <begin position="45"/>
        <end position="67"/>
    </location>
</feature>
<organism evidence="2 3">
    <name type="scientific">Nonlabens dokdonensis</name>
    <dbReference type="NCBI Taxonomy" id="328515"/>
    <lineage>
        <taxon>Bacteria</taxon>
        <taxon>Pseudomonadati</taxon>
        <taxon>Bacteroidota</taxon>
        <taxon>Flavobacteriia</taxon>
        <taxon>Flavobacteriales</taxon>
        <taxon>Flavobacteriaceae</taxon>
        <taxon>Nonlabens</taxon>
    </lineage>
</organism>
<proteinExistence type="predicted"/>
<accession>A0ABX5PZU2</accession>
<reference evidence="2 3" key="1">
    <citation type="submission" date="2018-06" db="EMBL/GenBank/DDBJ databases">
        <title>Genomic Encyclopedia of Archaeal and Bacterial Type Strains, Phase II (KMG-II): from individual species to whole genera.</title>
        <authorList>
            <person name="Goeker M."/>
        </authorList>
    </citation>
    <scope>NUCLEOTIDE SEQUENCE [LARGE SCALE GENOMIC DNA]</scope>
    <source>
        <strain evidence="2 3">DSM 17205</strain>
    </source>
</reference>
<sequence>MMKRNLRGFVNAYFRTLSIIFFLLFVIYSILSIGSEDYLRSLTSLISYSILPVVLGNTIVAIIYFYIKQKSIK</sequence>
<keyword evidence="1" id="KW-0472">Membrane</keyword>
<evidence type="ECO:0000313" key="3">
    <source>
        <dbReference type="Proteomes" id="UP000248584"/>
    </source>
</evidence>